<evidence type="ECO:0000256" key="1">
    <source>
        <dbReference type="SAM" id="MobiDB-lite"/>
    </source>
</evidence>
<feature type="region of interest" description="Disordered" evidence="1">
    <location>
        <begin position="101"/>
        <end position="125"/>
    </location>
</feature>
<organism evidence="3 4">
    <name type="scientific">Calicophoron daubneyi</name>
    <name type="common">Rumen fluke</name>
    <name type="synonym">Paramphistomum daubneyi</name>
    <dbReference type="NCBI Taxonomy" id="300641"/>
    <lineage>
        <taxon>Eukaryota</taxon>
        <taxon>Metazoa</taxon>
        <taxon>Spiralia</taxon>
        <taxon>Lophotrochozoa</taxon>
        <taxon>Platyhelminthes</taxon>
        <taxon>Trematoda</taxon>
        <taxon>Digenea</taxon>
        <taxon>Plagiorchiida</taxon>
        <taxon>Pronocephalata</taxon>
        <taxon>Paramphistomoidea</taxon>
        <taxon>Paramphistomidae</taxon>
        <taxon>Calicophoron</taxon>
    </lineage>
</organism>
<feature type="signal peptide" evidence="2">
    <location>
        <begin position="1"/>
        <end position="23"/>
    </location>
</feature>
<dbReference type="AlphaFoldDB" id="A0AAV2T2L6"/>
<gene>
    <name evidence="3" type="ORF">CDAUBV1_LOCUS1689</name>
</gene>
<reference evidence="3" key="1">
    <citation type="submission" date="2024-06" db="EMBL/GenBank/DDBJ databases">
        <authorList>
            <person name="Liu X."/>
            <person name="Lenzi L."/>
            <person name="Haldenby T S."/>
            <person name="Uol C."/>
        </authorList>
    </citation>
    <scope>NUCLEOTIDE SEQUENCE</scope>
</reference>
<sequence length="140" mass="16196">MIKNPPCICMVMMSVLTLSASMAIWFEKDTDLHRKGMEDDLSRWLRHQLLNRQSSKELDNLVTCDPEDHMCRLKKLERRLQRDEDLLLELQDKISHWIAQRREEEGSGATSKNSPSVNEPSKSAVLLTRGAQLDRIEGLH</sequence>
<protein>
    <submittedName>
        <fullName evidence="3">Uncharacterized protein</fullName>
    </submittedName>
</protein>
<dbReference type="Proteomes" id="UP001497525">
    <property type="component" value="Unassembled WGS sequence"/>
</dbReference>
<keyword evidence="2" id="KW-0732">Signal</keyword>
<feature type="chain" id="PRO_5043785862" evidence="2">
    <location>
        <begin position="24"/>
        <end position="140"/>
    </location>
</feature>
<evidence type="ECO:0000256" key="2">
    <source>
        <dbReference type="SAM" id="SignalP"/>
    </source>
</evidence>
<feature type="compositionally biased region" description="Polar residues" evidence="1">
    <location>
        <begin position="108"/>
        <end position="121"/>
    </location>
</feature>
<proteinExistence type="predicted"/>
<evidence type="ECO:0000313" key="4">
    <source>
        <dbReference type="Proteomes" id="UP001497525"/>
    </source>
</evidence>
<name>A0AAV2T2L6_CALDB</name>
<accession>A0AAV2T2L6</accession>
<dbReference type="EMBL" id="CAXLJL010000059">
    <property type="protein sequence ID" value="CAL5130276.1"/>
    <property type="molecule type" value="Genomic_DNA"/>
</dbReference>
<comment type="caution">
    <text evidence="3">The sequence shown here is derived from an EMBL/GenBank/DDBJ whole genome shotgun (WGS) entry which is preliminary data.</text>
</comment>
<evidence type="ECO:0000313" key="3">
    <source>
        <dbReference type="EMBL" id="CAL5130276.1"/>
    </source>
</evidence>